<dbReference type="InterPro" id="IPR008984">
    <property type="entry name" value="SMAD_FHA_dom_sf"/>
</dbReference>
<dbReference type="Gene3D" id="2.60.200.20">
    <property type="match status" value="1"/>
</dbReference>
<protein>
    <submittedName>
        <fullName evidence="5">Uncharacterized protein LOC108737526</fullName>
    </submittedName>
</protein>
<evidence type="ECO:0000256" key="1">
    <source>
        <dbReference type="SAM" id="Coils"/>
    </source>
</evidence>
<feature type="region of interest" description="Disordered" evidence="2">
    <location>
        <begin position="911"/>
        <end position="935"/>
    </location>
</feature>
<evidence type="ECO:0000313" key="5">
    <source>
        <dbReference type="RefSeq" id="XP_018325901.1"/>
    </source>
</evidence>
<dbReference type="GeneID" id="108737526"/>
<dbReference type="SUPFAM" id="SSF49879">
    <property type="entry name" value="SMAD/FHA domain"/>
    <property type="match status" value="1"/>
</dbReference>
<dbReference type="InterPro" id="IPR000253">
    <property type="entry name" value="FHA_dom"/>
</dbReference>
<dbReference type="RefSeq" id="XP_018325901.1">
    <property type="nucleotide sequence ID" value="XM_018470399.2"/>
</dbReference>
<feature type="region of interest" description="Disordered" evidence="2">
    <location>
        <begin position="1105"/>
        <end position="1139"/>
    </location>
</feature>
<dbReference type="Gene3D" id="2.30.29.30">
    <property type="entry name" value="Pleckstrin-homology domain (PH domain)/Phosphotyrosine-binding domain (PTB)"/>
    <property type="match status" value="1"/>
</dbReference>
<dbReference type="Pfam" id="PF00169">
    <property type="entry name" value="PH"/>
    <property type="match status" value="1"/>
</dbReference>
<dbReference type="SMART" id="SM00233">
    <property type="entry name" value="PH"/>
    <property type="match status" value="1"/>
</dbReference>
<name>A0A1W4WPQ6_AGRPL</name>
<dbReference type="PANTHER" id="PTHR12156">
    <property type="entry name" value="PLECKSTRIN HOMOLOGY-LIKE DOMAIN, FAMILY B, MEMBER 3"/>
    <property type="match status" value="1"/>
</dbReference>
<feature type="region of interest" description="Disordered" evidence="2">
    <location>
        <begin position="478"/>
        <end position="546"/>
    </location>
</feature>
<reference evidence="5" key="1">
    <citation type="submission" date="2025-08" db="UniProtKB">
        <authorList>
            <consortium name="RefSeq"/>
        </authorList>
    </citation>
    <scope>IDENTIFICATION</scope>
    <source>
        <tissue evidence="5">Entire body</tissue>
    </source>
</reference>
<feature type="compositionally biased region" description="Low complexity" evidence="2">
    <location>
        <begin position="508"/>
        <end position="532"/>
    </location>
</feature>
<organism evidence="4 5">
    <name type="scientific">Agrilus planipennis</name>
    <name type="common">Emerald ash borer</name>
    <name type="synonym">Agrilus marcopoli</name>
    <dbReference type="NCBI Taxonomy" id="224129"/>
    <lineage>
        <taxon>Eukaryota</taxon>
        <taxon>Metazoa</taxon>
        <taxon>Ecdysozoa</taxon>
        <taxon>Arthropoda</taxon>
        <taxon>Hexapoda</taxon>
        <taxon>Insecta</taxon>
        <taxon>Pterygota</taxon>
        <taxon>Neoptera</taxon>
        <taxon>Endopterygota</taxon>
        <taxon>Coleoptera</taxon>
        <taxon>Polyphaga</taxon>
        <taxon>Elateriformia</taxon>
        <taxon>Buprestoidea</taxon>
        <taxon>Buprestidae</taxon>
        <taxon>Agrilinae</taxon>
        <taxon>Agrilus</taxon>
    </lineage>
</organism>
<feature type="coiled-coil region" evidence="1">
    <location>
        <begin position="705"/>
        <end position="803"/>
    </location>
</feature>
<feature type="region of interest" description="Disordered" evidence="2">
    <location>
        <begin position="186"/>
        <end position="210"/>
    </location>
</feature>
<feature type="compositionally biased region" description="Polar residues" evidence="2">
    <location>
        <begin position="498"/>
        <end position="507"/>
    </location>
</feature>
<gene>
    <name evidence="5" type="primary">LOC108737526</name>
</gene>
<proteinExistence type="predicted"/>
<keyword evidence="1" id="KW-0175">Coiled coil</keyword>
<dbReference type="SUPFAM" id="SSF50729">
    <property type="entry name" value="PH domain-like"/>
    <property type="match status" value="1"/>
</dbReference>
<dbReference type="InterPro" id="IPR052212">
    <property type="entry name" value="PH-like_domain"/>
</dbReference>
<evidence type="ECO:0000259" key="3">
    <source>
        <dbReference type="PROSITE" id="PS50003"/>
    </source>
</evidence>
<dbReference type="Pfam" id="PF00498">
    <property type="entry name" value="FHA"/>
    <property type="match status" value="1"/>
</dbReference>
<feature type="compositionally biased region" description="Polar residues" evidence="2">
    <location>
        <begin position="478"/>
        <end position="490"/>
    </location>
</feature>
<feature type="compositionally biased region" description="Polar residues" evidence="2">
    <location>
        <begin position="535"/>
        <end position="546"/>
    </location>
</feature>
<dbReference type="Proteomes" id="UP000192223">
    <property type="component" value="Unplaced"/>
</dbReference>
<dbReference type="PANTHER" id="PTHR12156:SF5">
    <property type="entry name" value="FI18040P1"/>
    <property type="match status" value="1"/>
</dbReference>
<feature type="compositionally biased region" description="Polar residues" evidence="2">
    <location>
        <begin position="199"/>
        <end position="210"/>
    </location>
</feature>
<evidence type="ECO:0000313" key="4">
    <source>
        <dbReference type="Proteomes" id="UP000192223"/>
    </source>
</evidence>
<feature type="compositionally biased region" description="Acidic residues" evidence="2">
    <location>
        <begin position="922"/>
        <end position="933"/>
    </location>
</feature>
<dbReference type="InParanoid" id="A0A1W4WPQ6"/>
<feature type="domain" description="PH" evidence="3">
    <location>
        <begin position="1192"/>
        <end position="1294"/>
    </location>
</feature>
<evidence type="ECO:0000256" key="2">
    <source>
        <dbReference type="SAM" id="MobiDB-lite"/>
    </source>
</evidence>
<dbReference type="FunCoup" id="A0A1W4WPQ6">
    <property type="interactions" value="305"/>
</dbReference>
<dbReference type="KEGG" id="apln:108737526"/>
<keyword evidence="4" id="KW-1185">Reference proteome</keyword>
<dbReference type="OrthoDB" id="6020705at2759"/>
<dbReference type="InterPro" id="IPR011993">
    <property type="entry name" value="PH-like_dom_sf"/>
</dbReference>
<dbReference type="PROSITE" id="PS50003">
    <property type="entry name" value="PH_DOMAIN"/>
    <property type="match status" value="1"/>
</dbReference>
<sequence>MSGATLAKVVGGTCGGLSPPIEHIHNGSKVLPTGAVELKETTGGGGRALKLQTDSPHLVSLGGNRFSTAVTVHPIPPGRVTLGSGKGVDIHVQGTGVQPLHCNIENDHGVVTLYPLSENLAIDGIKVTKPTRLTQGVMLTIGRSNCLRFNHPEEAKLIKSVLPNTRISMTPIKFDVDVTEMDDLEGKYEKKPPSIPRKVQQTSLPSTEQPISSIQMKVSKFEYLAAQNFKKSISPKVFSSNLITVNTPAKDVLGKAPPDLQDFAKNLPQSALNYSDSCFNDDKQKNKTPDRQFFGRKSPHQYVNVAINESKTINNRVVLFENGKKEVNTNKLVNWNQNVEKLSNTNNLYQDSNISGNYRNLPSQKFSPEMRNNNTLSTVRHRSITPSPSSNNNLKKQLHRRSGSLGELFENNGNIFCVSGSLDDIAQRNNDAEMKRNKAQIDRIREQEIERAEQARLEEILTMCAEYEKQVQWERNNKISTPNRIKTNGSLPRDKRQCLTTPNNSYGVPSPTSSPLSLSSSKSNDSKVFSFDGSEPNSFSSSGNHLSPNYFYENVTNSTPNRRLHYENVEIIRDNRAKDCGSMYENVYVTQQNNIQTYPQSPRTRIKTIPCITSKECSPKDHNMDLIENKFPSPERERQKETDKLLENIEDSVKVSPQKTILPFLSPKESSGSEEASNIPYVKREINKEKLESLKSEKQKVLASMAVIRRKMSEIEMQEEELNRELEMEKALIAGEHKSKMFELQEMETRKQILLNRAHEVESKMEDCQKSQAAHQENCKQRLAKAQEAFNEIEKQLSEVNKHSPEYNSIFEKYLESQEVLDNERKVFEDLEFHQLEEEANWLACREEIQREIVELSQQMEIVQSQIFDLEKQKVETSRNNSQEFDTLEVQMMEYSKALEEHRHRLREVENELNSAVSRDESDQEFTSESDGEVELRNENRPTFDAIQNLSFSMIETNSAKKQYEDMSNMSQSFNEKMLQEKSILDVRATGKKFPSQDDIDRISKVTLDAPMNIDGSRGSLGKKTIESLKEIERNRQLHLVQQGSQVIEQERRRVLELKQRVQEEVRSQWAQRSKMDNSLTIFEGKHISITNNDDSLKQNGVSFKNASETPINEHRTKSAPEVAESPTRPLSESSDFSVEGAGTFGRRRQLPDKTRPLTRYLPIRSSELDLRQHIESAGHQVVLCPHVLINSYSCRGFLHKRGSKLNNWSRRWFVFDRNKHTLTYYIDKSEKKPRGGAYFQAIEEVYLDHSNSMKSPNPQLTFIVKTHERCYYLMAPSPEAMRIWIDVIFTGAEGYREFEHGT</sequence>
<dbReference type="InterPro" id="IPR001849">
    <property type="entry name" value="PH_domain"/>
</dbReference>
<dbReference type="FunFam" id="2.60.200.20:FF:000004">
    <property type="entry name" value="pleckstrin homology-like domain family B member 1 isoform X1"/>
    <property type="match status" value="1"/>
</dbReference>
<accession>A0A1W4WPQ6</accession>